<dbReference type="FunFam" id="3.30.70.330:FF:000001">
    <property type="entry name" value="50S ribosomal protein L23"/>
    <property type="match status" value="1"/>
</dbReference>
<comment type="similarity">
    <text evidence="1 6 7">Belongs to the universal ribosomal protein uL23 family.</text>
</comment>
<dbReference type="GO" id="GO:1990904">
    <property type="term" value="C:ribonucleoprotein complex"/>
    <property type="evidence" value="ECO:0007669"/>
    <property type="project" value="UniProtKB-KW"/>
</dbReference>
<evidence type="ECO:0000256" key="7">
    <source>
        <dbReference type="RuleBase" id="RU003934"/>
    </source>
</evidence>
<keyword evidence="5 6" id="KW-0687">Ribonucleoprotein</keyword>
<dbReference type="GO" id="GO:0005840">
    <property type="term" value="C:ribosome"/>
    <property type="evidence" value="ECO:0007669"/>
    <property type="project" value="UniProtKB-KW"/>
</dbReference>
<dbReference type="AlphaFoldDB" id="A0A4S2F5V7"/>
<keyword evidence="3 6" id="KW-0694">RNA-binding</keyword>
<comment type="caution">
    <text evidence="8">The sequence shown here is derived from an EMBL/GenBank/DDBJ whole genome shotgun (WGS) entry which is preliminary data.</text>
</comment>
<name>A0A4S2F5V7_9ACTN</name>
<evidence type="ECO:0000256" key="1">
    <source>
        <dbReference type="ARBA" id="ARBA00006700"/>
    </source>
</evidence>
<evidence type="ECO:0000256" key="2">
    <source>
        <dbReference type="ARBA" id="ARBA00022730"/>
    </source>
</evidence>
<protein>
    <recommendedName>
        <fullName evidence="6">Large ribosomal subunit protein uL23</fullName>
    </recommendedName>
</protein>
<evidence type="ECO:0000313" key="9">
    <source>
        <dbReference type="Proteomes" id="UP000310263"/>
    </source>
</evidence>
<dbReference type="GO" id="GO:0019843">
    <property type="term" value="F:rRNA binding"/>
    <property type="evidence" value="ECO:0007669"/>
    <property type="project" value="UniProtKB-UniRule"/>
</dbReference>
<dbReference type="Gene3D" id="3.30.70.330">
    <property type="match status" value="1"/>
</dbReference>
<evidence type="ECO:0000256" key="4">
    <source>
        <dbReference type="ARBA" id="ARBA00022980"/>
    </source>
</evidence>
<dbReference type="InterPro" id="IPR013025">
    <property type="entry name" value="Ribosomal_uL23-like"/>
</dbReference>
<dbReference type="InterPro" id="IPR001014">
    <property type="entry name" value="Ribosomal_uL23_CS"/>
</dbReference>
<dbReference type="GO" id="GO:0003735">
    <property type="term" value="F:structural constituent of ribosome"/>
    <property type="evidence" value="ECO:0007669"/>
    <property type="project" value="InterPro"/>
</dbReference>
<comment type="subunit">
    <text evidence="6">Part of the 50S ribosomal subunit. Contacts protein L29, and trigger factor when it is bound to the ribosome.</text>
</comment>
<accession>A0A4S2F5V7</accession>
<dbReference type="InterPro" id="IPR012677">
    <property type="entry name" value="Nucleotide-bd_a/b_plait_sf"/>
</dbReference>
<dbReference type="OrthoDB" id="9793353at2"/>
<gene>
    <name evidence="6" type="primary">rplW</name>
    <name evidence="8" type="ORF">E5334_04415</name>
</gene>
<evidence type="ECO:0000256" key="5">
    <source>
        <dbReference type="ARBA" id="ARBA00023274"/>
    </source>
</evidence>
<dbReference type="SUPFAM" id="SSF54189">
    <property type="entry name" value="Ribosomal proteins S24e, L23 and L15e"/>
    <property type="match status" value="1"/>
</dbReference>
<organism evidence="8 9">
    <name type="scientific">Muricaecibacterium torontonense</name>
    <dbReference type="NCBI Taxonomy" id="3032871"/>
    <lineage>
        <taxon>Bacteria</taxon>
        <taxon>Bacillati</taxon>
        <taxon>Actinomycetota</taxon>
        <taxon>Coriobacteriia</taxon>
        <taxon>Coriobacteriales</taxon>
        <taxon>Atopobiaceae</taxon>
        <taxon>Muricaecibacterium</taxon>
    </lineage>
</organism>
<dbReference type="GO" id="GO:0006412">
    <property type="term" value="P:translation"/>
    <property type="evidence" value="ECO:0007669"/>
    <property type="project" value="UniProtKB-UniRule"/>
</dbReference>
<evidence type="ECO:0000256" key="6">
    <source>
        <dbReference type="HAMAP-Rule" id="MF_01369"/>
    </source>
</evidence>
<reference evidence="8 9" key="1">
    <citation type="submission" date="2019-04" db="EMBL/GenBank/DDBJ databases">
        <title>Microbes associate with the intestines of laboratory mice.</title>
        <authorList>
            <person name="Navarre W."/>
            <person name="Wong E."/>
            <person name="Huang K."/>
            <person name="Tropini C."/>
            <person name="Ng K."/>
            <person name="Yu B."/>
        </authorList>
    </citation>
    <scope>NUCLEOTIDE SEQUENCE [LARGE SCALE GENOMIC DNA]</scope>
    <source>
        <strain evidence="8 9">NM07_P-09</strain>
    </source>
</reference>
<dbReference type="Pfam" id="PF00276">
    <property type="entry name" value="Ribosomal_L23"/>
    <property type="match status" value="1"/>
</dbReference>
<dbReference type="PANTHER" id="PTHR11620">
    <property type="entry name" value="60S RIBOSOMAL PROTEIN L23A"/>
    <property type="match status" value="1"/>
</dbReference>
<dbReference type="NCBIfam" id="NF004363">
    <property type="entry name" value="PRK05738.2-4"/>
    <property type="match status" value="1"/>
</dbReference>
<evidence type="ECO:0000313" key="8">
    <source>
        <dbReference type="EMBL" id="TGY62651.1"/>
    </source>
</evidence>
<dbReference type="Proteomes" id="UP000310263">
    <property type="component" value="Unassembled WGS sequence"/>
</dbReference>
<sequence length="98" mass="11160">MNSVYNVIIRPVVSERTFDQMGENKYTFEVAPQAPKEEIAQAVEKIFDVKVTKVNTAWVKPKTKRVRYVAGKTRRWKKAIVTLAEGDSIEIFGQSVAE</sequence>
<keyword evidence="9" id="KW-1185">Reference proteome</keyword>
<dbReference type="RefSeq" id="WP_136012381.1">
    <property type="nucleotide sequence ID" value="NZ_SRYE01000002.1"/>
</dbReference>
<evidence type="ECO:0000256" key="3">
    <source>
        <dbReference type="ARBA" id="ARBA00022884"/>
    </source>
</evidence>
<dbReference type="EMBL" id="SRYE01000002">
    <property type="protein sequence ID" value="TGY62651.1"/>
    <property type="molecule type" value="Genomic_DNA"/>
</dbReference>
<keyword evidence="2 6" id="KW-0699">rRNA-binding</keyword>
<proteinExistence type="inferred from homology"/>
<dbReference type="PROSITE" id="PS00050">
    <property type="entry name" value="RIBOSOMAL_L23"/>
    <property type="match status" value="1"/>
</dbReference>
<comment type="function">
    <text evidence="6">One of the early assembly proteins it binds 23S rRNA. One of the proteins that surrounds the polypeptide exit tunnel on the outside of the ribosome. Forms the main docking site for trigger factor binding to the ribosome.</text>
</comment>
<dbReference type="HAMAP" id="MF_01369_B">
    <property type="entry name" value="Ribosomal_uL23_B"/>
    <property type="match status" value="1"/>
</dbReference>
<keyword evidence="4 6" id="KW-0689">Ribosomal protein</keyword>
<dbReference type="InterPro" id="IPR012678">
    <property type="entry name" value="Ribosomal_uL23/eL15/eS24_sf"/>
</dbReference>